<organism evidence="1 2">
    <name type="scientific">Nonomuraea typhae</name>
    <dbReference type="NCBI Taxonomy" id="2603600"/>
    <lineage>
        <taxon>Bacteria</taxon>
        <taxon>Bacillati</taxon>
        <taxon>Actinomycetota</taxon>
        <taxon>Actinomycetes</taxon>
        <taxon>Streptosporangiales</taxon>
        <taxon>Streptosporangiaceae</taxon>
        <taxon>Nonomuraea</taxon>
    </lineage>
</organism>
<keyword evidence="2" id="KW-1185">Reference proteome</keyword>
<evidence type="ECO:0000313" key="1">
    <source>
        <dbReference type="EMBL" id="MFI6497377.1"/>
    </source>
</evidence>
<proteinExistence type="predicted"/>
<sequence length="323" mass="34499">MKDAKEIETMLEQLARVRSGEPGGEASGAGARALLAEVTAAAPAAPKPGFPLKKTGLVLAGAAVVAAGALIVPSVLDDSGTYVSASYAVTKDSSGVVFVRVTDFKDVAGLTRQLADLGVPAVVDHVPEGMTCKEPRAEHVRDIPQGLYSVPQNLPGRSDGWQMRIDTRLFRAGEQFVWTISPHADGGSSTSTILMKGPVAPCELVPEPKPDPAAFGPEYRVATVEGRSLEGFRVDEKTVGQVLPEIRKRGLKPTFAIMSLPPGNPGGYGIVKEQSEPVGDDWVVWEAEELDEDPRSRIRLLVTEDRWDKNPVYGGPRDAVIKD</sequence>
<dbReference type="RefSeq" id="WP_397080160.1">
    <property type="nucleotide sequence ID" value="NZ_JBITGY010000002.1"/>
</dbReference>
<evidence type="ECO:0000313" key="2">
    <source>
        <dbReference type="Proteomes" id="UP001612741"/>
    </source>
</evidence>
<reference evidence="1 2" key="1">
    <citation type="submission" date="2024-10" db="EMBL/GenBank/DDBJ databases">
        <title>The Natural Products Discovery Center: Release of the First 8490 Sequenced Strains for Exploring Actinobacteria Biosynthetic Diversity.</title>
        <authorList>
            <person name="Kalkreuter E."/>
            <person name="Kautsar S.A."/>
            <person name="Yang D."/>
            <person name="Bader C.D."/>
            <person name="Teijaro C.N."/>
            <person name="Fluegel L."/>
            <person name="Davis C.M."/>
            <person name="Simpson J.R."/>
            <person name="Lauterbach L."/>
            <person name="Steele A.D."/>
            <person name="Gui C."/>
            <person name="Meng S."/>
            <person name="Li G."/>
            <person name="Viehrig K."/>
            <person name="Ye F."/>
            <person name="Su P."/>
            <person name="Kiefer A.F."/>
            <person name="Nichols A."/>
            <person name="Cepeda A.J."/>
            <person name="Yan W."/>
            <person name="Fan B."/>
            <person name="Jiang Y."/>
            <person name="Adhikari A."/>
            <person name="Zheng C.-J."/>
            <person name="Schuster L."/>
            <person name="Cowan T.M."/>
            <person name="Smanski M.J."/>
            <person name="Chevrette M.G."/>
            <person name="De Carvalho L.P.S."/>
            <person name="Shen B."/>
        </authorList>
    </citation>
    <scope>NUCLEOTIDE SEQUENCE [LARGE SCALE GENOMIC DNA]</scope>
    <source>
        <strain evidence="1 2">NPDC050545</strain>
    </source>
</reference>
<dbReference type="Proteomes" id="UP001612741">
    <property type="component" value="Unassembled WGS sequence"/>
</dbReference>
<gene>
    <name evidence="1" type="ORF">ACIBG2_08340</name>
</gene>
<protein>
    <recommendedName>
        <fullName evidence="3">DUF4179 domain-containing protein</fullName>
    </recommendedName>
</protein>
<accession>A0ABW7YN88</accession>
<dbReference type="EMBL" id="JBITGY010000002">
    <property type="protein sequence ID" value="MFI6497377.1"/>
    <property type="molecule type" value="Genomic_DNA"/>
</dbReference>
<comment type="caution">
    <text evidence="1">The sequence shown here is derived from an EMBL/GenBank/DDBJ whole genome shotgun (WGS) entry which is preliminary data.</text>
</comment>
<name>A0ABW7YN88_9ACTN</name>
<evidence type="ECO:0008006" key="3">
    <source>
        <dbReference type="Google" id="ProtNLM"/>
    </source>
</evidence>